<dbReference type="EMBL" id="GGEC01058310">
    <property type="protein sequence ID" value="MBX38794.1"/>
    <property type="molecule type" value="Transcribed_RNA"/>
</dbReference>
<proteinExistence type="predicted"/>
<sequence length="16" mass="1968">MQKFWQTGHTHTQHSN</sequence>
<evidence type="ECO:0000313" key="1">
    <source>
        <dbReference type="EMBL" id="MBX38794.1"/>
    </source>
</evidence>
<accession>A0A2P2N8G7</accession>
<name>A0A2P2N8G7_RHIMU</name>
<protein>
    <submittedName>
        <fullName evidence="1">Uncharacterized protein</fullName>
    </submittedName>
</protein>
<reference evidence="1" key="1">
    <citation type="submission" date="2018-02" db="EMBL/GenBank/DDBJ databases">
        <title>Rhizophora mucronata_Transcriptome.</title>
        <authorList>
            <person name="Meera S.P."/>
            <person name="Sreeshan A."/>
            <person name="Augustine A."/>
        </authorList>
    </citation>
    <scope>NUCLEOTIDE SEQUENCE</scope>
    <source>
        <tissue evidence="1">Leaf</tissue>
    </source>
</reference>
<organism evidence="1">
    <name type="scientific">Rhizophora mucronata</name>
    <name type="common">Asiatic mangrove</name>
    <dbReference type="NCBI Taxonomy" id="61149"/>
    <lineage>
        <taxon>Eukaryota</taxon>
        <taxon>Viridiplantae</taxon>
        <taxon>Streptophyta</taxon>
        <taxon>Embryophyta</taxon>
        <taxon>Tracheophyta</taxon>
        <taxon>Spermatophyta</taxon>
        <taxon>Magnoliopsida</taxon>
        <taxon>eudicotyledons</taxon>
        <taxon>Gunneridae</taxon>
        <taxon>Pentapetalae</taxon>
        <taxon>rosids</taxon>
        <taxon>fabids</taxon>
        <taxon>Malpighiales</taxon>
        <taxon>Rhizophoraceae</taxon>
        <taxon>Rhizophora</taxon>
    </lineage>
</organism>
<dbReference type="AlphaFoldDB" id="A0A2P2N8G7"/>